<name>A0A7L3W561_9GRUI</name>
<accession>A0A7L3W561</accession>
<sequence>TAEETDQLQELYRLLSDKDFESRLEGLGLLLEYCKSSPELLSNNIVQFFDVFGLRLRDCNKKVTQQALEVLALMIPVLRVALHPVLVSLVLAVTENLNSKQSGIYAAA</sequence>
<keyword evidence="2" id="KW-1185">Reference proteome</keyword>
<dbReference type="Gene3D" id="1.25.10.10">
    <property type="entry name" value="Leucine-rich Repeat Variant"/>
    <property type="match status" value="1"/>
</dbReference>
<feature type="non-terminal residue" evidence="1">
    <location>
        <position position="108"/>
    </location>
</feature>
<dbReference type="AlphaFoldDB" id="A0A7L3W561"/>
<dbReference type="SUPFAM" id="SSF48371">
    <property type="entry name" value="ARM repeat"/>
    <property type="match status" value="1"/>
</dbReference>
<protein>
    <submittedName>
        <fullName evidence="1">TGRM2 protein</fullName>
    </submittedName>
</protein>
<proteinExistence type="predicted"/>
<dbReference type="Proteomes" id="UP000518911">
    <property type="component" value="Unassembled WGS sequence"/>
</dbReference>
<evidence type="ECO:0000313" key="2">
    <source>
        <dbReference type="Proteomes" id="UP000518911"/>
    </source>
</evidence>
<dbReference type="InterPro" id="IPR011989">
    <property type="entry name" value="ARM-like"/>
</dbReference>
<reference evidence="1 2" key="1">
    <citation type="submission" date="2019-09" db="EMBL/GenBank/DDBJ databases">
        <title>Bird 10,000 Genomes (B10K) Project - Family phase.</title>
        <authorList>
            <person name="Zhang G."/>
        </authorList>
    </citation>
    <scope>NUCLEOTIDE SEQUENCE [LARGE SCALE GENOMIC DNA]</scope>
    <source>
        <strain evidence="1">OUT-0055</strain>
        <tissue evidence="1">Blood</tissue>
    </source>
</reference>
<evidence type="ECO:0000313" key="1">
    <source>
        <dbReference type="EMBL" id="NXV71363.1"/>
    </source>
</evidence>
<dbReference type="InterPro" id="IPR016024">
    <property type="entry name" value="ARM-type_fold"/>
</dbReference>
<organism evidence="1 2">
    <name type="scientific">Atlantisia rogersi</name>
    <name type="common">Inaccessible Island rail</name>
    <dbReference type="NCBI Taxonomy" id="2478892"/>
    <lineage>
        <taxon>Eukaryota</taxon>
        <taxon>Metazoa</taxon>
        <taxon>Chordata</taxon>
        <taxon>Craniata</taxon>
        <taxon>Vertebrata</taxon>
        <taxon>Euteleostomi</taxon>
        <taxon>Archelosauria</taxon>
        <taxon>Archosauria</taxon>
        <taxon>Dinosauria</taxon>
        <taxon>Saurischia</taxon>
        <taxon>Theropoda</taxon>
        <taxon>Coelurosauria</taxon>
        <taxon>Aves</taxon>
        <taxon>Neognathae</taxon>
        <taxon>Neoaves</taxon>
        <taxon>Gruiformes</taxon>
        <taxon>Rallidae</taxon>
        <taxon>Atlantisia</taxon>
    </lineage>
</organism>
<feature type="non-terminal residue" evidence="1">
    <location>
        <position position="1"/>
    </location>
</feature>
<dbReference type="EMBL" id="VZUJ01025402">
    <property type="protein sequence ID" value="NXV71363.1"/>
    <property type="molecule type" value="Genomic_DNA"/>
</dbReference>
<comment type="caution">
    <text evidence="1">The sequence shown here is derived from an EMBL/GenBank/DDBJ whole genome shotgun (WGS) entry which is preliminary data.</text>
</comment>
<dbReference type="OrthoDB" id="63891at2759"/>
<gene>
    <name evidence="1" type="primary">Togaram2_0</name>
    <name evidence="1" type="ORF">ATLROG_R08387</name>
</gene>